<evidence type="ECO:0000256" key="1">
    <source>
        <dbReference type="SAM" id="MobiDB-lite"/>
    </source>
</evidence>
<dbReference type="InterPro" id="IPR038732">
    <property type="entry name" value="HpyO/CreE_NAD-binding"/>
</dbReference>
<reference evidence="3 4" key="1">
    <citation type="journal article" date="2007" name="J. Bacteriol.">
        <title>Genome sequence analysis of the emerging human pathogenic acetic acid bacterium Granulibacter bethesdensis.</title>
        <authorList>
            <person name="Greenberg D.E."/>
            <person name="Porcella S.F."/>
            <person name="Zelazny A.M."/>
            <person name="Virtaneva K."/>
            <person name="Sturdevant D.E."/>
            <person name="Kupko J.J.III."/>
            <person name="Barbian K.D."/>
            <person name="Babar A."/>
            <person name="Dorward D.W."/>
            <person name="Holland S.M."/>
        </authorList>
    </citation>
    <scope>NUCLEOTIDE SEQUENCE [LARGE SCALE GENOMIC DNA]</scope>
    <source>
        <strain evidence="4">ATCC BAA-1260 / CGDNIH1</strain>
    </source>
</reference>
<dbReference type="HOGENOM" id="CLU_020215_2_0_5"/>
<evidence type="ECO:0000259" key="2">
    <source>
        <dbReference type="Pfam" id="PF13454"/>
    </source>
</evidence>
<evidence type="ECO:0000313" key="3">
    <source>
        <dbReference type="EMBL" id="ABI61430.1"/>
    </source>
</evidence>
<dbReference type="KEGG" id="gbe:GbCGDNIH1_0532"/>
<dbReference type="InterPro" id="IPR036188">
    <property type="entry name" value="FAD/NAD-bd_sf"/>
</dbReference>
<dbReference type="EMBL" id="CP000394">
    <property type="protein sequence ID" value="ABI61430.1"/>
    <property type="molecule type" value="Genomic_DNA"/>
</dbReference>
<dbReference type="PANTHER" id="PTHR40254">
    <property type="entry name" value="BLR0577 PROTEIN"/>
    <property type="match status" value="1"/>
</dbReference>
<gene>
    <name evidence="3" type="ordered locus">GbCGDNIH1_0532</name>
</gene>
<dbReference type="InterPro" id="IPR052189">
    <property type="entry name" value="L-asp_N-monooxygenase_NS-form"/>
</dbReference>
<sequence length="506" mass="55201">MGKMRLGLGFLSISGIEVSMSPDKIAVIGAGFSGTLLALHALRRCPHNTTVTLIERNRQFGRGQAYATGNPSHLLNVPAGRMSAFHDNPHHFVAWLREHPQEAAALGVAPGTEEGAFVPRSLFGSYVRSLLNAELKEDERLELVRGDAHDLCCGPDGRLQIMLGQGATERVVEADRVVLATGNFPPAPPPVEDPSFFDTPFYSPDPWATDALTGLEPEAPVFLIGTGLTMVDVAVSLLDQGHHGPIMAVSRRGLVPLRHGGGALPPLRSSARQSHPDTELSPDDAAFPTTINDLLRFLRQEAARSIASGESWQPVVDSLRPFTIDVWQTMPMRDRARFLRHLRPWWDIHRHRVPPATADRITDARARGQLRIAAGRIRAFDITDQGEVLIRWRKRGEADLTSTRAVRVINCSGPCADYARIGHPLIRALLDRGSVRPDPLGLGLEVTGNCALLDKAGRISRRLFAVGPITKGAFWEMTAVPDIRRQAEFVAGHLAALIKASPCRAA</sequence>
<protein>
    <submittedName>
        <fullName evidence="3">Pyridine nucleotide-disulfide oxidoreductase family</fullName>
    </submittedName>
</protein>
<keyword evidence="4" id="KW-1185">Reference proteome</keyword>
<name>Q0BUS2_GRABC</name>
<dbReference type="Gene3D" id="3.50.50.60">
    <property type="entry name" value="FAD/NAD(P)-binding domain"/>
    <property type="match status" value="1"/>
</dbReference>
<dbReference type="eggNOG" id="COG4529">
    <property type="taxonomic scope" value="Bacteria"/>
</dbReference>
<dbReference type="PANTHER" id="PTHR40254:SF1">
    <property type="entry name" value="BLR0577 PROTEIN"/>
    <property type="match status" value="1"/>
</dbReference>
<dbReference type="AlphaFoldDB" id="Q0BUS2"/>
<evidence type="ECO:0000313" key="4">
    <source>
        <dbReference type="Proteomes" id="UP000001963"/>
    </source>
</evidence>
<dbReference type="SUPFAM" id="SSF51905">
    <property type="entry name" value="FAD/NAD(P)-binding domain"/>
    <property type="match status" value="1"/>
</dbReference>
<dbReference type="Proteomes" id="UP000001963">
    <property type="component" value="Chromosome"/>
</dbReference>
<proteinExistence type="predicted"/>
<dbReference type="Pfam" id="PF13454">
    <property type="entry name" value="NAD_binding_9"/>
    <property type="match status" value="1"/>
</dbReference>
<accession>Q0BUS2</accession>
<feature type="region of interest" description="Disordered" evidence="1">
    <location>
        <begin position="260"/>
        <end position="285"/>
    </location>
</feature>
<dbReference type="PRINTS" id="PR00368">
    <property type="entry name" value="FADPNR"/>
</dbReference>
<organism evidence="3 4">
    <name type="scientific">Granulibacter bethesdensis (strain ATCC BAA-1260 / CGDNIH1)</name>
    <dbReference type="NCBI Taxonomy" id="391165"/>
    <lineage>
        <taxon>Bacteria</taxon>
        <taxon>Pseudomonadati</taxon>
        <taxon>Pseudomonadota</taxon>
        <taxon>Alphaproteobacteria</taxon>
        <taxon>Acetobacterales</taxon>
        <taxon>Acetobacteraceae</taxon>
        <taxon>Granulibacter</taxon>
    </lineage>
</organism>
<feature type="domain" description="FAD-dependent urate hydroxylase HpyO/Asp monooxygenase CreE-like FAD/NAD(P)-binding" evidence="2">
    <location>
        <begin position="26"/>
        <end position="183"/>
    </location>
</feature>